<dbReference type="HOGENOM" id="CLU_1454205_0_0_1"/>
<keyword evidence="2" id="KW-1185">Reference proteome</keyword>
<protein>
    <submittedName>
        <fullName evidence="1">Uncharacterized protein</fullName>
    </submittedName>
</protein>
<evidence type="ECO:0000313" key="2">
    <source>
        <dbReference type="Proteomes" id="UP000054266"/>
    </source>
</evidence>
<name>A0A0D2E6V2_9EURO</name>
<sequence length="186" mass="20159">MKSLAPTDRLRALVNSLLSEIRQQNPETIRPTNFRERNVGGCEKWVPWFEEYGAVFSTLDDAFVAELDCDVRTEIPNGGPLLALVQAATPDGFGLAVGDSKTKLIVVTLCAMVGNLETTVLDYDTQQFQTQLQWNTIEEGTSLFVSPGSHLKSSGDGGVVCLIFSYGDISPVATPAATQDRMDEAA</sequence>
<accession>A0A0D2E6V2</accession>
<organism evidence="1 2">
    <name type="scientific">Phialophora macrospora</name>
    <dbReference type="NCBI Taxonomy" id="1851006"/>
    <lineage>
        <taxon>Eukaryota</taxon>
        <taxon>Fungi</taxon>
        <taxon>Dikarya</taxon>
        <taxon>Ascomycota</taxon>
        <taxon>Pezizomycotina</taxon>
        <taxon>Eurotiomycetes</taxon>
        <taxon>Chaetothyriomycetidae</taxon>
        <taxon>Chaetothyriales</taxon>
        <taxon>Herpotrichiellaceae</taxon>
        <taxon>Phialophora</taxon>
    </lineage>
</organism>
<proteinExistence type="predicted"/>
<dbReference type="Proteomes" id="UP000054266">
    <property type="component" value="Unassembled WGS sequence"/>
</dbReference>
<dbReference type="EMBL" id="KN846957">
    <property type="protein sequence ID" value="KIW70012.1"/>
    <property type="molecule type" value="Genomic_DNA"/>
</dbReference>
<dbReference type="AlphaFoldDB" id="A0A0D2E6V2"/>
<gene>
    <name evidence="1" type="ORF">PV04_02323</name>
</gene>
<evidence type="ECO:0000313" key="1">
    <source>
        <dbReference type="EMBL" id="KIW70012.1"/>
    </source>
</evidence>
<reference evidence="1 2" key="1">
    <citation type="submission" date="2015-01" db="EMBL/GenBank/DDBJ databases">
        <title>The Genome Sequence of Capronia semiimmersa CBS27337.</title>
        <authorList>
            <consortium name="The Broad Institute Genomics Platform"/>
            <person name="Cuomo C."/>
            <person name="de Hoog S."/>
            <person name="Gorbushina A."/>
            <person name="Stielow B."/>
            <person name="Teixiera M."/>
            <person name="Abouelleil A."/>
            <person name="Chapman S.B."/>
            <person name="Priest M."/>
            <person name="Young S.K."/>
            <person name="Wortman J."/>
            <person name="Nusbaum C."/>
            <person name="Birren B."/>
        </authorList>
    </citation>
    <scope>NUCLEOTIDE SEQUENCE [LARGE SCALE GENOMIC DNA]</scope>
    <source>
        <strain evidence="1 2">CBS 27337</strain>
    </source>
</reference>